<dbReference type="Proteomes" id="UP000192801">
    <property type="component" value="Unassembled WGS sequence"/>
</dbReference>
<keyword evidence="4" id="KW-1185">Reference proteome</keyword>
<dbReference type="EMBL" id="MVHS01000067">
    <property type="protein sequence ID" value="ORA65050.1"/>
    <property type="molecule type" value="Genomic_DNA"/>
</dbReference>
<dbReference type="RefSeq" id="WP_083033241.1">
    <property type="nucleotide sequence ID" value="NZ_AP022618.1"/>
</dbReference>
<accession>A0A1X0CZW5</accession>
<dbReference type="STRING" id="444597.BST26_19115"/>
<sequence length="127" mass="13333">MIKRALLAGATALTAATTLSLAPTAAADPDPFIPNGDAGWCPGGNFHEQIGGGSRYCMGEAYPDGSHYGQQWARAQPKNPFSYRWAPSATCYFLNEGLTQARRPFNSDGSGGELPQCGGGPRVIELG</sequence>
<comment type="caution">
    <text evidence="3">The sequence shown here is derived from an EMBL/GenBank/DDBJ whole genome shotgun (WGS) entry which is preliminary data.</text>
</comment>
<gene>
    <name evidence="3" type="ORF">BST26_19115</name>
</gene>
<organism evidence="3 4">
    <name type="scientific">Mycolicibacterium insubricum</name>
    <dbReference type="NCBI Taxonomy" id="444597"/>
    <lineage>
        <taxon>Bacteria</taxon>
        <taxon>Bacillati</taxon>
        <taxon>Actinomycetota</taxon>
        <taxon>Actinomycetes</taxon>
        <taxon>Mycobacteriales</taxon>
        <taxon>Mycobacteriaceae</taxon>
        <taxon>Mycolicibacterium</taxon>
    </lineage>
</organism>
<evidence type="ECO:0000256" key="1">
    <source>
        <dbReference type="SAM" id="MobiDB-lite"/>
    </source>
</evidence>
<evidence type="ECO:0000256" key="2">
    <source>
        <dbReference type="SAM" id="SignalP"/>
    </source>
</evidence>
<dbReference type="AlphaFoldDB" id="A0A1X0CZW5"/>
<feature type="signal peptide" evidence="2">
    <location>
        <begin position="1"/>
        <end position="27"/>
    </location>
</feature>
<evidence type="ECO:0000313" key="4">
    <source>
        <dbReference type="Proteomes" id="UP000192801"/>
    </source>
</evidence>
<protein>
    <submittedName>
        <fullName evidence="3">Uncharacterized protein</fullName>
    </submittedName>
</protein>
<reference evidence="3 4" key="1">
    <citation type="submission" date="2016-12" db="EMBL/GenBank/DDBJ databases">
        <title>The new phylogeny of genus Mycobacterium.</title>
        <authorList>
            <person name="Tortoli E."/>
            <person name="Trovato A."/>
            <person name="Cirillo D.M."/>
        </authorList>
    </citation>
    <scope>NUCLEOTIDE SEQUENCE [LARGE SCALE GENOMIC DNA]</scope>
    <source>
        <strain evidence="3 4">DSM 45130</strain>
    </source>
</reference>
<keyword evidence="2" id="KW-0732">Signal</keyword>
<dbReference type="OrthoDB" id="4639901at2"/>
<feature type="compositionally biased region" description="Gly residues" evidence="1">
    <location>
        <begin position="109"/>
        <end position="121"/>
    </location>
</feature>
<proteinExistence type="predicted"/>
<feature type="chain" id="PRO_5044292464" evidence="2">
    <location>
        <begin position="28"/>
        <end position="127"/>
    </location>
</feature>
<evidence type="ECO:0000313" key="3">
    <source>
        <dbReference type="EMBL" id="ORA65050.1"/>
    </source>
</evidence>
<name>A0A1X0CZW5_9MYCO</name>
<feature type="region of interest" description="Disordered" evidence="1">
    <location>
        <begin position="106"/>
        <end position="127"/>
    </location>
</feature>